<dbReference type="SUPFAM" id="SSF56349">
    <property type="entry name" value="DNA breaking-rejoining enzymes"/>
    <property type="match status" value="1"/>
</dbReference>
<dbReference type="InterPro" id="IPR023009">
    <property type="entry name" value="Tyrosine_recombinase_XerC/XerD"/>
</dbReference>
<comment type="function">
    <text evidence="12">Site-specific tyrosine recombinase, which acts by catalyzing the cutting and rejoining of the recombining DNA molecules. The XerC-XerD complex is essential to convert dimers of the bacterial chromosome into monomers to permit their segregation at cell division. It also contributes to the segregational stability of plasmids.</text>
</comment>
<dbReference type="HAMAP" id="MF_01808">
    <property type="entry name" value="Recomb_XerC_XerD"/>
    <property type="match status" value="1"/>
</dbReference>
<reference evidence="16" key="1">
    <citation type="journal article" date="2019" name="Int. J. Syst. Evol. Microbiol.">
        <title>The Global Catalogue of Microorganisms (GCM) 10K type strain sequencing project: providing services to taxonomists for standard genome sequencing and annotation.</title>
        <authorList>
            <consortium name="The Broad Institute Genomics Platform"/>
            <consortium name="The Broad Institute Genome Sequencing Center for Infectious Disease"/>
            <person name="Wu L."/>
            <person name="Ma J."/>
        </authorList>
    </citation>
    <scope>NUCLEOTIDE SEQUENCE [LARGE SCALE GENOMIC DNA]</scope>
    <source>
        <strain evidence="16">CCUG 56756</strain>
    </source>
</reference>
<comment type="caution">
    <text evidence="15">The sequence shown here is derived from an EMBL/GenBank/DDBJ whole genome shotgun (WGS) entry which is preliminary data.</text>
</comment>
<evidence type="ECO:0000256" key="12">
    <source>
        <dbReference type="HAMAP-Rule" id="MF_01807"/>
    </source>
</evidence>
<organism evidence="15 16">
    <name type="scientific">Metaplanococcus flavidus</name>
    <dbReference type="NCBI Taxonomy" id="569883"/>
    <lineage>
        <taxon>Bacteria</taxon>
        <taxon>Bacillati</taxon>
        <taxon>Bacillota</taxon>
        <taxon>Bacilli</taxon>
        <taxon>Bacillales</taxon>
        <taxon>Caryophanaceae</taxon>
        <taxon>Metaplanococcus</taxon>
    </lineage>
</organism>
<proteinExistence type="inferred from homology"/>
<keyword evidence="10 12" id="KW-0233">DNA recombination</keyword>
<evidence type="ECO:0000256" key="11">
    <source>
        <dbReference type="ARBA" id="ARBA00023306"/>
    </source>
</evidence>
<evidence type="ECO:0000256" key="1">
    <source>
        <dbReference type="ARBA" id="ARBA00004496"/>
    </source>
</evidence>
<keyword evidence="8 12" id="KW-0229">DNA integration</keyword>
<evidence type="ECO:0000259" key="14">
    <source>
        <dbReference type="PROSITE" id="PS51900"/>
    </source>
</evidence>
<evidence type="ECO:0000313" key="16">
    <source>
        <dbReference type="Proteomes" id="UP001597109"/>
    </source>
</evidence>
<evidence type="ECO:0000256" key="10">
    <source>
        <dbReference type="ARBA" id="ARBA00023172"/>
    </source>
</evidence>
<comment type="similarity">
    <text evidence="3 12">Belongs to the 'phage' integrase family. XerD subfamily.</text>
</comment>
<evidence type="ECO:0000313" key="15">
    <source>
        <dbReference type="EMBL" id="MFD1030910.1"/>
    </source>
</evidence>
<sequence length="300" mass="34340">MKYAKDALDDYLQFLRVERQLAANTLLSYERDLKSYVQYLKEVEQLESLRNVERIHILNHLSHLKETTMSSRTVARHISSIRSFHQFLIRERIVDKDPTVHLEMPQMDKKLPNVLSIEEVEALIEVPDTSKANGKRDQAMLELLYASGMRVSECISLDMEDVNLTMGFVRCFGKGGKERIIPLGKSALAACRDYISDARGDLAKPGITTDALFINQRGKRLTRQGFWKLLKQHAQKAGIQKELTPHTLRHSFATHLIENGADLRAVQEMLGHADISTTQIYTHVSKTRLKDVYSQFHPRA</sequence>
<dbReference type="InterPro" id="IPR002104">
    <property type="entry name" value="Integrase_catalytic"/>
</dbReference>
<evidence type="ECO:0000256" key="9">
    <source>
        <dbReference type="ARBA" id="ARBA00023125"/>
    </source>
</evidence>
<dbReference type="InterPro" id="IPR044068">
    <property type="entry name" value="CB"/>
</dbReference>
<dbReference type="PANTHER" id="PTHR30349">
    <property type="entry name" value="PHAGE INTEGRASE-RELATED"/>
    <property type="match status" value="1"/>
</dbReference>
<evidence type="ECO:0000256" key="8">
    <source>
        <dbReference type="ARBA" id="ARBA00022908"/>
    </source>
</evidence>
<feature type="domain" description="Tyr recombinase" evidence="13">
    <location>
        <begin position="110"/>
        <end position="294"/>
    </location>
</feature>
<keyword evidence="6 12" id="KW-0132">Cell division</keyword>
<feature type="domain" description="Core-binding (CB)" evidence="14">
    <location>
        <begin position="2"/>
        <end position="89"/>
    </location>
</feature>
<dbReference type="Gene3D" id="1.10.150.130">
    <property type="match status" value="1"/>
</dbReference>
<dbReference type="Pfam" id="PF00589">
    <property type="entry name" value="Phage_integrase"/>
    <property type="match status" value="1"/>
</dbReference>
<gene>
    <name evidence="12 15" type="primary">xerD</name>
    <name evidence="15" type="ORF">ACFQ1X_05645</name>
</gene>
<dbReference type="NCBIfam" id="TIGR02225">
    <property type="entry name" value="recomb_XerD"/>
    <property type="match status" value="1"/>
</dbReference>
<dbReference type="InterPro" id="IPR011010">
    <property type="entry name" value="DNA_brk_join_enz"/>
</dbReference>
<keyword evidence="9 12" id="KW-0238">DNA-binding</keyword>
<feature type="active site" evidence="12">
    <location>
        <position position="246"/>
    </location>
</feature>
<dbReference type="Gene3D" id="1.10.443.10">
    <property type="entry name" value="Intergrase catalytic core"/>
    <property type="match status" value="1"/>
</dbReference>
<feature type="active site" evidence="12">
    <location>
        <position position="249"/>
    </location>
</feature>
<keyword evidence="16" id="KW-1185">Reference proteome</keyword>
<name>A0ABW3L9A6_9BACL</name>
<keyword evidence="11 12" id="KW-0131">Cell cycle</keyword>
<evidence type="ECO:0000259" key="13">
    <source>
        <dbReference type="PROSITE" id="PS51898"/>
    </source>
</evidence>
<dbReference type="InterPro" id="IPR011932">
    <property type="entry name" value="Recomb_XerD"/>
</dbReference>
<dbReference type="Pfam" id="PF02899">
    <property type="entry name" value="Phage_int_SAM_1"/>
    <property type="match status" value="1"/>
</dbReference>
<dbReference type="InterPro" id="IPR050090">
    <property type="entry name" value="Tyrosine_recombinase_XerCD"/>
</dbReference>
<keyword evidence="7 12" id="KW-0159">Chromosome partition</keyword>
<dbReference type="InterPro" id="IPR013762">
    <property type="entry name" value="Integrase-like_cat_sf"/>
</dbReference>
<dbReference type="EMBL" id="JBHTKI010000008">
    <property type="protein sequence ID" value="MFD1030910.1"/>
    <property type="molecule type" value="Genomic_DNA"/>
</dbReference>
<comment type="subunit">
    <text evidence="12">Forms a cyclic heterotetrameric complex composed of two molecules of XerC and two molecules of XerD.</text>
</comment>
<evidence type="ECO:0000256" key="4">
    <source>
        <dbReference type="ARBA" id="ARBA00015810"/>
    </source>
</evidence>
<comment type="subcellular location">
    <subcellularLocation>
        <location evidence="1 12">Cytoplasm</location>
    </subcellularLocation>
</comment>
<dbReference type="PROSITE" id="PS51900">
    <property type="entry name" value="CB"/>
    <property type="match status" value="1"/>
</dbReference>
<keyword evidence="5 12" id="KW-0963">Cytoplasm</keyword>
<evidence type="ECO:0000256" key="6">
    <source>
        <dbReference type="ARBA" id="ARBA00022618"/>
    </source>
</evidence>
<feature type="active site" evidence="12">
    <location>
        <position position="174"/>
    </location>
</feature>
<dbReference type="HAMAP" id="MF_01807">
    <property type="entry name" value="Recomb_XerD"/>
    <property type="match status" value="1"/>
</dbReference>
<dbReference type="Proteomes" id="UP001597109">
    <property type="component" value="Unassembled WGS sequence"/>
</dbReference>
<dbReference type="InterPro" id="IPR011931">
    <property type="entry name" value="Recomb_XerC"/>
</dbReference>
<dbReference type="CDD" id="cd00798">
    <property type="entry name" value="INT_XerDC_C"/>
    <property type="match status" value="1"/>
</dbReference>
<dbReference type="InterPro" id="IPR004107">
    <property type="entry name" value="Integrase_SAM-like_N"/>
</dbReference>
<dbReference type="PROSITE" id="PS51898">
    <property type="entry name" value="TYR_RECOMBINASE"/>
    <property type="match status" value="1"/>
</dbReference>
<dbReference type="RefSeq" id="WP_144837116.1">
    <property type="nucleotide sequence ID" value="NZ_JBHTKI010000008.1"/>
</dbReference>
<comment type="similarity">
    <text evidence="2">Belongs to the 'phage' integrase family. XerC subfamily.</text>
</comment>
<evidence type="ECO:0000256" key="7">
    <source>
        <dbReference type="ARBA" id="ARBA00022829"/>
    </source>
</evidence>
<dbReference type="InterPro" id="IPR010998">
    <property type="entry name" value="Integrase_recombinase_N"/>
</dbReference>
<feature type="active site" evidence="12">
    <location>
        <position position="150"/>
    </location>
</feature>
<evidence type="ECO:0000256" key="3">
    <source>
        <dbReference type="ARBA" id="ARBA00010450"/>
    </source>
</evidence>
<accession>A0ABW3L9A6</accession>
<evidence type="ECO:0000256" key="5">
    <source>
        <dbReference type="ARBA" id="ARBA00022490"/>
    </source>
</evidence>
<protein>
    <recommendedName>
        <fullName evidence="4 12">Tyrosine recombinase XerD</fullName>
    </recommendedName>
</protein>
<feature type="active site" description="O-(3'-phospho-DNA)-tyrosine intermediate" evidence="12">
    <location>
        <position position="281"/>
    </location>
</feature>
<feature type="active site" evidence="12">
    <location>
        <position position="272"/>
    </location>
</feature>
<dbReference type="NCBIfam" id="TIGR02224">
    <property type="entry name" value="recomb_XerC"/>
    <property type="match status" value="1"/>
</dbReference>
<dbReference type="NCBIfam" id="NF040815">
    <property type="entry name" value="recomb_XerA_Arch"/>
    <property type="match status" value="1"/>
</dbReference>
<dbReference type="PANTHER" id="PTHR30349:SF81">
    <property type="entry name" value="TYROSINE RECOMBINASE XERC"/>
    <property type="match status" value="1"/>
</dbReference>
<dbReference type="NCBIfam" id="NF001399">
    <property type="entry name" value="PRK00283.1"/>
    <property type="match status" value="1"/>
</dbReference>
<evidence type="ECO:0000256" key="2">
    <source>
        <dbReference type="ARBA" id="ARBA00006657"/>
    </source>
</evidence>